<evidence type="ECO:0000313" key="5">
    <source>
        <dbReference type="Proteomes" id="UP000556026"/>
    </source>
</evidence>
<dbReference type="InterPro" id="IPR011250">
    <property type="entry name" value="OMP/PagP_B-barrel"/>
</dbReference>
<evidence type="ECO:0000259" key="3">
    <source>
        <dbReference type="Pfam" id="PF13505"/>
    </source>
</evidence>
<keyword evidence="1 2" id="KW-0732">Signal</keyword>
<evidence type="ECO:0000313" key="4">
    <source>
        <dbReference type="EMBL" id="GFO58583.1"/>
    </source>
</evidence>
<dbReference type="InterPro" id="IPR027385">
    <property type="entry name" value="Beta-barrel_OMP"/>
</dbReference>
<sequence length="210" mass="22088">MRSSHVRILLSCLLVACAASGAAAAEVGSGYLSVKGGSYLPNGKSGSLKSFDTGYNAEVAVGYRAEKYAAIEIGTGIFSSSSTVSNADASSKMSLYGIPVTATAKAILDLEKLDLFAGAGLGYYFAFVDNDVTFNQGPPPVHESSHGGALGYHLVLGGDYKLSERFRVGADFKYFVAKPELELTDAQNVKTRSKWDVGGTVINAGIKYLF</sequence>
<protein>
    <recommendedName>
        <fullName evidence="3">Outer membrane protein beta-barrel domain-containing protein</fullName>
    </recommendedName>
</protein>
<feature type="chain" id="PRO_5028258737" description="Outer membrane protein beta-barrel domain-containing protein" evidence="2">
    <location>
        <begin position="25"/>
        <end position="210"/>
    </location>
</feature>
<dbReference type="AlphaFoldDB" id="A0A6V8MFJ3"/>
<dbReference type="Proteomes" id="UP000556026">
    <property type="component" value="Unassembled WGS sequence"/>
</dbReference>
<feature type="signal peptide" evidence="2">
    <location>
        <begin position="1"/>
        <end position="24"/>
    </location>
</feature>
<evidence type="ECO:0000256" key="2">
    <source>
        <dbReference type="SAM" id="SignalP"/>
    </source>
</evidence>
<accession>A0A6V8MFJ3</accession>
<dbReference type="EMBL" id="BLXX01000002">
    <property type="protein sequence ID" value="GFO58583.1"/>
    <property type="molecule type" value="Genomic_DNA"/>
</dbReference>
<keyword evidence="5" id="KW-1185">Reference proteome</keyword>
<name>A0A6V8MFJ3_9BACT</name>
<dbReference type="RefSeq" id="WP_183353440.1">
    <property type="nucleotide sequence ID" value="NZ_BLXX01000002.1"/>
</dbReference>
<feature type="domain" description="Outer membrane protein beta-barrel" evidence="3">
    <location>
        <begin position="12"/>
        <end position="191"/>
    </location>
</feature>
<organism evidence="4 5">
    <name type="scientific">Geomonas silvestris</name>
    <dbReference type="NCBI Taxonomy" id="2740184"/>
    <lineage>
        <taxon>Bacteria</taxon>
        <taxon>Pseudomonadati</taxon>
        <taxon>Thermodesulfobacteriota</taxon>
        <taxon>Desulfuromonadia</taxon>
        <taxon>Geobacterales</taxon>
        <taxon>Geobacteraceae</taxon>
        <taxon>Geomonas</taxon>
    </lineage>
</organism>
<dbReference type="Gene3D" id="2.40.160.20">
    <property type="match status" value="1"/>
</dbReference>
<dbReference type="Pfam" id="PF13505">
    <property type="entry name" value="OMP_b-brl"/>
    <property type="match status" value="1"/>
</dbReference>
<evidence type="ECO:0000256" key="1">
    <source>
        <dbReference type="ARBA" id="ARBA00022729"/>
    </source>
</evidence>
<reference evidence="5" key="1">
    <citation type="submission" date="2020-06" db="EMBL/GenBank/DDBJ databases">
        <title>Draft genomic sequence of Geomonas sp. Red330.</title>
        <authorList>
            <person name="Itoh H."/>
            <person name="Zhenxing X."/>
            <person name="Ushijima N."/>
            <person name="Masuda Y."/>
            <person name="Shiratori Y."/>
            <person name="Senoo K."/>
        </authorList>
    </citation>
    <scope>NUCLEOTIDE SEQUENCE [LARGE SCALE GENOMIC DNA]</scope>
    <source>
        <strain evidence="5">Red330</strain>
    </source>
</reference>
<dbReference type="SUPFAM" id="SSF56925">
    <property type="entry name" value="OMPA-like"/>
    <property type="match status" value="1"/>
</dbReference>
<comment type="caution">
    <text evidence="4">The sequence shown here is derived from an EMBL/GenBank/DDBJ whole genome shotgun (WGS) entry which is preliminary data.</text>
</comment>
<gene>
    <name evidence="4" type="ORF">GMST_09080</name>
</gene>
<proteinExistence type="predicted"/>